<comment type="subcellular location">
    <subcellularLocation>
        <location evidence="1">Mitochondrion inner membrane</location>
        <topology evidence="1">Peripheral membrane protein</topology>
    </subcellularLocation>
</comment>
<protein>
    <recommendedName>
        <fullName evidence="12">Mitochondrial import inner membrane translocase subunit tim16</fullName>
    </recommendedName>
</protein>
<evidence type="ECO:0000313" key="11">
    <source>
        <dbReference type="Proteomes" id="UP001438707"/>
    </source>
</evidence>
<keyword evidence="8" id="KW-0472">Membrane</keyword>
<name>A0AAW1R144_9CHLO</name>
<reference evidence="10 11" key="1">
    <citation type="journal article" date="2024" name="Nat. Commun.">
        <title>Phylogenomics reveals the evolutionary origins of lichenization in chlorophyte algae.</title>
        <authorList>
            <person name="Puginier C."/>
            <person name="Libourel C."/>
            <person name="Otte J."/>
            <person name="Skaloud P."/>
            <person name="Haon M."/>
            <person name="Grisel S."/>
            <person name="Petersen M."/>
            <person name="Berrin J.G."/>
            <person name="Delaux P.M."/>
            <person name="Dal Grande F."/>
            <person name="Keller J."/>
        </authorList>
    </citation>
    <scope>NUCLEOTIDE SEQUENCE [LARGE SCALE GENOMIC DNA]</scope>
    <source>
        <strain evidence="10 11">SAG 2145</strain>
    </source>
</reference>
<evidence type="ECO:0000256" key="9">
    <source>
        <dbReference type="SAM" id="SignalP"/>
    </source>
</evidence>
<dbReference type="Proteomes" id="UP001438707">
    <property type="component" value="Unassembled WGS sequence"/>
</dbReference>
<keyword evidence="7" id="KW-0496">Mitochondrion</keyword>
<keyword evidence="5" id="KW-0653">Protein transport</keyword>
<keyword evidence="4" id="KW-0999">Mitochondrion inner membrane</keyword>
<comment type="similarity">
    <text evidence="2">Belongs to the TIM16/PAM16 family.</text>
</comment>
<organism evidence="10 11">
    <name type="scientific">Apatococcus lobatus</name>
    <dbReference type="NCBI Taxonomy" id="904363"/>
    <lineage>
        <taxon>Eukaryota</taxon>
        <taxon>Viridiplantae</taxon>
        <taxon>Chlorophyta</taxon>
        <taxon>core chlorophytes</taxon>
        <taxon>Trebouxiophyceae</taxon>
        <taxon>Chlorellales</taxon>
        <taxon>Chlorellaceae</taxon>
        <taxon>Apatococcus</taxon>
    </lineage>
</organism>
<evidence type="ECO:0000256" key="1">
    <source>
        <dbReference type="ARBA" id="ARBA00004637"/>
    </source>
</evidence>
<evidence type="ECO:0000256" key="3">
    <source>
        <dbReference type="ARBA" id="ARBA00022448"/>
    </source>
</evidence>
<gene>
    <name evidence="10" type="ORF">WJX74_010937</name>
</gene>
<dbReference type="EMBL" id="JALJOS010000018">
    <property type="protein sequence ID" value="KAK9827569.1"/>
    <property type="molecule type" value="Genomic_DNA"/>
</dbReference>
<accession>A0AAW1R144</accession>
<dbReference type="Gene3D" id="1.10.287.110">
    <property type="entry name" value="DnaJ domain"/>
    <property type="match status" value="1"/>
</dbReference>
<evidence type="ECO:0000256" key="8">
    <source>
        <dbReference type="ARBA" id="ARBA00023136"/>
    </source>
</evidence>
<proteinExistence type="inferred from homology"/>
<feature type="signal peptide" evidence="9">
    <location>
        <begin position="1"/>
        <end position="24"/>
    </location>
</feature>
<keyword evidence="11" id="KW-1185">Reference proteome</keyword>
<dbReference type="GO" id="GO:0030150">
    <property type="term" value="P:protein import into mitochondrial matrix"/>
    <property type="evidence" value="ECO:0007669"/>
    <property type="project" value="InterPro"/>
</dbReference>
<dbReference type="FunFam" id="1.10.287.110:FF:000006">
    <property type="entry name" value="Import inner membrane translocase subunit TIM16"/>
    <property type="match status" value="1"/>
</dbReference>
<dbReference type="InterPro" id="IPR005341">
    <property type="entry name" value="Tim16"/>
</dbReference>
<evidence type="ECO:0000256" key="5">
    <source>
        <dbReference type="ARBA" id="ARBA00022927"/>
    </source>
</evidence>
<evidence type="ECO:0000256" key="6">
    <source>
        <dbReference type="ARBA" id="ARBA00023010"/>
    </source>
</evidence>
<dbReference type="InterPro" id="IPR036869">
    <property type="entry name" value="J_dom_sf"/>
</dbReference>
<dbReference type="AlphaFoldDB" id="A0AAW1R144"/>
<dbReference type="GO" id="GO:0005744">
    <property type="term" value="C:TIM23 mitochondrial import inner membrane translocase complex"/>
    <property type="evidence" value="ECO:0007669"/>
    <property type="project" value="InterPro"/>
</dbReference>
<evidence type="ECO:0000256" key="4">
    <source>
        <dbReference type="ARBA" id="ARBA00022792"/>
    </source>
</evidence>
<keyword evidence="3" id="KW-0813">Transport</keyword>
<keyword evidence="6" id="KW-0811">Translocation</keyword>
<dbReference type="PANTHER" id="PTHR12388:SF0">
    <property type="entry name" value="MITOCHONDRIAL IMPORT INNER MEMBRANE TRANSLOCASE SUBUNIT TIM16"/>
    <property type="match status" value="1"/>
</dbReference>
<keyword evidence="9" id="KW-0732">Signal</keyword>
<dbReference type="Pfam" id="PF03656">
    <property type="entry name" value="Pam16"/>
    <property type="match status" value="1"/>
</dbReference>
<comment type="caution">
    <text evidence="10">The sequence shown here is derived from an EMBL/GenBank/DDBJ whole genome shotgun (WGS) entry which is preliminary data.</text>
</comment>
<evidence type="ECO:0008006" key="12">
    <source>
        <dbReference type="Google" id="ProtNLM"/>
    </source>
</evidence>
<evidence type="ECO:0000313" key="10">
    <source>
        <dbReference type="EMBL" id="KAK9827569.1"/>
    </source>
</evidence>
<sequence length="116" mass="12665">MAARIIANLIVAGAGVLIRAGAQAYRQAIVNGTKAGVASEGTRAAFGAKQMSLEEASRILGVERSATMEEVVKKYNHLFDVNEKHGSFYLQSKIFRAKERMEQEHLAEPEQEAESS</sequence>
<evidence type="ECO:0000256" key="2">
    <source>
        <dbReference type="ARBA" id="ARBA00008817"/>
    </source>
</evidence>
<evidence type="ECO:0000256" key="7">
    <source>
        <dbReference type="ARBA" id="ARBA00023128"/>
    </source>
</evidence>
<dbReference type="PANTHER" id="PTHR12388">
    <property type="entry name" value="MITOCHONDRIA ASSOCIATED GRANULOCYTE MACROPHAGE CSF SIGNALING MOLECULE"/>
    <property type="match status" value="1"/>
</dbReference>
<feature type="chain" id="PRO_5043351531" description="Mitochondrial import inner membrane translocase subunit tim16" evidence="9">
    <location>
        <begin position="25"/>
        <end position="116"/>
    </location>
</feature>